<dbReference type="Pfam" id="PF01770">
    <property type="entry name" value="Folate_carrier"/>
    <property type="match status" value="3"/>
</dbReference>
<feature type="transmembrane region" description="Helical" evidence="2">
    <location>
        <begin position="86"/>
        <end position="110"/>
    </location>
</feature>
<comment type="caution">
    <text evidence="3">The sequence shown here is derived from an EMBL/GenBank/DDBJ whole genome shotgun (WGS) entry which is preliminary data.</text>
</comment>
<feature type="transmembrane region" description="Helical" evidence="2">
    <location>
        <begin position="201"/>
        <end position="220"/>
    </location>
</feature>
<feature type="transmembrane region" description="Helical" evidence="2">
    <location>
        <begin position="21"/>
        <end position="42"/>
    </location>
</feature>
<feature type="transmembrane region" description="Helical" evidence="2">
    <location>
        <begin position="410"/>
        <end position="430"/>
    </location>
</feature>
<comment type="similarity">
    <text evidence="1">Belongs to the reduced folate carrier (RFC) transporter (TC 2.A.48) family.</text>
</comment>
<sequence>MDWRGWLSSVFPRSDSISRPLLTVLLVYSFSSQFLPIEPYLVPYLTTVKDFTNYQVTNFIFPVSVYAQLIFTLIMAPASYYLSHKVMIIIGAFGLSLTYLIAWCGQSLVAMQIMQAMLEGKCNIYGKAPFGLSIAVMSIPAVMYGFATSSRLVFSSYIFLLVLEEDYQIMTSLTQTVSLLSFVLASELGQLLALTDSSYEIYFIISLVALIVSCASTFLLPADSSSRSLSYLTRLGNPSKGWTATLKETWGGKSLKILSVWWALAFAGVSLVQNYGTTLFDAIDSHSKFNGHILAISEAGGSLGSYCAIYIDKFSYRSRQFIYVLGSLFMGIICVLMGVYTKIWGAYLSYVVICTIYRTFSCLVSVQCGRLLSNGQFILLFSVNNFAGLLIETLLQAAVEVVGLSIYSQFIAFSGFFFVATAIFITFSCIDYRGDESNKYVLTETGPEGILTADT</sequence>
<dbReference type="EMBL" id="JACMSC010000003">
    <property type="protein sequence ID" value="KAG6530585.1"/>
    <property type="molecule type" value="Genomic_DNA"/>
</dbReference>
<evidence type="ECO:0000313" key="4">
    <source>
        <dbReference type="Proteomes" id="UP000734854"/>
    </source>
</evidence>
<dbReference type="InterPro" id="IPR036259">
    <property type="entry name" value="MFS_trans_sf"/>
</dbReference>
<evidence type="ECO:0000256" key="1">
    <source>
        <dbReference type="ARBA" id="ARBA00005773"/>
    </source>
</evidence>
<dbReference type="PANTHER" id="PTHR10686:SF18">
    <property type="entry name" value="IP11787P-RELATED"/>
    <property type="match status" value="1"/>
</dbReference>
<accession>A0A8J5LQZ3</accession>
<name>A0A8J5LQZ3_ZINOF</name>
<keyword evidence="2" id="KW-1133">Transmembrane helix</keyword>
<organism evidence="3 4">
    <name type="scientific">Zingiber officinale</name>
    <name type="common">Ginger</name>
    <name type="synonym">Amomum zingiber</name>
    <dbReference type="NCBI Taxonomy" id="94328"/>
    <lineage>
        <taxon>Eukaryota</taxon>
        <taxon>Viridiplantae</taxon>
        <taxon>Streptophyta</taxon>
        <taxon>Embryophyta</taxon>
        <taxon>Tracheophyta</taxon>
        <taxon>Spermatophyta</taxon>
        <taxon>Magnoliopsida</taxon>
        <taxon>Liliopsida</taxon>
        <taxon>Zingiberales</taxon>
        <taxon>Zingiberaceae</taxon>
        <taxon>Zingiber</taxon>
    </lineage>
</organism>
<feature type="transmembrane region" description="Helical" evidence="2">
    <location>
        <begin position="321"/>
        <end position="341"/>
    </location>
</feature>
<reference evidence="3 4" key="1">
    <citation type="submission" date="2020-08" db="EMBL/GenBank/DDBJ databases">
        <title>Plant Genome Project.</title>
        <authorList>
            <person name="Zhang R.-G."/>
        </authorList>
    </citation>
    <scope>NUCLEOTIDE SEQUENCE [LARGE SCALE GENOMIC DNA]</scope>
    <source>
        <tissue evidence="3">Rhizome</tissue>
    </source>
</reference>
<dbReference type="GO" id="GO:0090482">
    <property type="term" value="F:vitamin transmembrane transporter activity"/>
    <property type="evidence" value="ECO:0007669"/>
    <property type="project" value="InterPro"/>
</dbReference>
<dbReference type="InterPro" id="IPR002666">
    <property type="entry name" value="Folate_carrier"/>
</dbReference>
<evidence type="ECO:0000256" key="2">
    <source>
        <dbReference type="SAM" id="Phobius"/>
    </source>
</evidence>
<evidence type="ECO:0000313" key="3">
    <source>
        <dbReference type="EMBL" id="KAG6530585.1"/>
    </source>
</evidence>
<keyword evidence="2" id="KW-0472">Membrane</keyword>
<feature type="transmembrane region" description="Helical" evidence="2">
    <location>
        <begin position="130"/>
        <end position="163"/>
    </location>
</feature>
<keyword evidence="4" id="KW-1185">Reference proteome</keyword>
<dbReference type="SUPFAM" id="SSF103473">
    <property type="entry name" value="MFS general substrate transporter"/>
    <property type="match status" value="1"/>
</dbReference>
<feature type="transmembrane region" description="Helical" evidence="2">
    <location>
        <begin position="257"/>
        <end position="277"/>
    </location>
</feature>
<dbReference type="GO" id="GO:0005886">
    <property type="term" value="C:plasma membrane"/>
    <property type="evidence" value="ECO:0007669"/>
    <property type="project" value="TreeGrafter"/>
</dbReference>
<dbReference type="AlphaFoldDB" id="A0A8J5LQZ3"/>
<feature type="transmembrane region" description="Helical" evidence="2">
    <location>
        <begin position="347"/>
        <end position="366"/>
    </location>
</feature>
<dbReference type="PANTHER" id="PTHR10686">
    <property type="entry name" value="FOLATE TRANSPORTER"/>
    <property type="match status" value="1"/>
</dbReference>
<gene>
    <name evidence="3" type="ORF">ZIOFF_012826</name>
</gene>
<dbReference type="Proteomes" id="UP000734854">
    <property type="component" value="Unassembled WGS sequence"/>
</dbReference>
<feature type="transmembrane region" description="Helical" evidence="2">
    <location>
        <begin position="54"/>
        <end position="74"/>
    </location>
</feature>
<keyword evidence="2" id="KW-0812">Transmembrane</keyword>
<dbReference type="Gene3D" id="1.20.1250.20">
    <property type="entry name" value="MFS general substrate transporter like domains"/>
    <property type="match status" value="1"/>
</dbReference>
<feature type="transmembrane region" description="Helical" evidence="2">
    <location>
        <begin position="378"/>
        <end position="398"/>
    </location>
</feature>
<proteinExistence type="inferred from homology"/>
<feature type="transmembrane region" description="Helical" evidence="2">
    <location>
        <begin position="175"/>
        <end position="195"/>
    </location>
</feature>
<protein>
    <submittedName>
        <fullName evidence="3">Uncharacterized protein</fullName>
    </submittedName>
</protein>